<keyword evidence="5" id="KW-1185">Reference proteome</keyword>
<dbReference type="EMBL" id="BSPK01000112">
    <property type="protein sequence ID" value="GLS67487.1"/>
    <property type="molecule type" value="Genomic_DNA"/>
</dbReference>
<dbReference type="OrthoDB" id="7998878at2"/>
<reference evidence="3" key="4">
    <citation type="submission" date="2023-01" db="EMBL/GenBank/DDBJ databases">
        <title>Draft genome sequence of Methylobacterium oxalidis strain NBRC 107715.</title>
        <authorList>
            <person name="Sun Q."/>
            <person name="Mori K."/>
        </authorList>
    </citation>
    <scope>NUCLEOTIDE SEQUENCE</scope>
    <source>
        <strain evidence="3">NBRC 107715</strain>
    </source>
</reference>
<comment type="caution">
    <text evidence="2">The sequence shown here is derived from an EMBL/GenBank/DDBJ whole genome shotgun (WGS) entry which is preliminary data.</text>
</comment>
<evidence type="ECO:0000313" key="4">
    <source>
        <dbReference type="Proteomes" id="UP000321960"/>
    </source>
</evidence>
<evidence type="ECO:0000313" key="3">
    <source>
        <dbReference type="EMBL" id="GLS67487.1"/>
    </source>
</evidence>
<dbReference type="AlphaFoldDB" id="A0A512IZU5"/>
<proteinExistence type="predicted"/>
<dbReference type="Proteomes" id="UP000321960">
    <property type="component" value="Unassembled WGS sequence"/>
</dbReference>
<feature type="compositionally biased region" description="Basic and acidic residues" evidence="1">
    <location>
        <begin position="86"/>
        <end position="104"/>
    </location>
</feature>
<dbReference type="Proteomes" id="UP001156856">
    <property type="component" value="Unassembled WGS sequence"/>
</dbReference>
<reference evidence="5" key="2">
    <citation type="journal article" date="2019" name="Int. J. Syst. Evol. Microbiol.">
        <title>The Global Catalogue of Microorganisms (GCM) 10K type strain sequencing project: providing services to taxonomists for standard genome sequencing and annotation.</title>
        <authorList>
            <consortium name="The Broad Institute Genomics Platform"/>
            <consortium name="The Broad Institute Genome Sequencing Center for Infectious Disease"/>
            <person name="Wu L."/>
            <person name="Ma J."/>
        </authorList>
    </citation>
    <scope>NUCLEOTIDE SEQUENCE [LARGE SCALE GENOMIC DNA]</scope>
    <source>
        <strain evidence="5">NBRC 107715</strain>
    </source>
</reference>
<reference evidence="2 4" key="3">
    <citation type="submission" date="2019-07" db="EMBL/GenBank/DDBJ databases">
        <title>Whole genome shotgun sequence of Methylobacterium oxalidis NBRC 107715.</title>
        <authorList>
            <person name="Hosoyama A."/>
            <person name="Uohara A."/>
            <person name="Ohji S."/>
            <person name="Ichikawa N."/>
        </authorList>
    </citation>
    <scope>NUCLEOTIDE SEQUENCE [LARGE SCALE GENOMIC DNA]</scope>
    <source>
        <strain evidence="2 4">NBRC 107715</strain>
    </source>
</reference>
<sequence length="104" mass="10155">MGGDSIPTETVTRKPDADVGSRGGPAAGGGHQTPEQAAITGAGPGGRSDAERGQDWSEGGGEPGRAPPTPGGSSAGHSDQQASRGPEADRKVAGGGSKPEREAR</sequence>
<feature type="compositionally biased region" description="Gly residues" evidence="1">
    <location>
        <begin position="21"/>
        <end position="31"/>
    </location>
</feature>
<reference evidence="3" key="1">
    <citation type="journal article" date="2014" name="Int. J. Syst. Evol. Microbiol.">
        <title>Complete genome of a new Firmicutes species belonging to the dominant human colonic microbiota ('Ruminococcus bicirculans') reveals two chromosomes and a selective capacity to utilize plant glucans.</title>
        <authorList>
            <consortium name="NISC Comparative Sequencing Program"/>
            <person name="Wegmann U."/>
            <person name="Louis P."/>
            <person name="Goesmann A."/>
            <person name="Henrissat B."/>
            <person name="Duncan S.H."/>
            <person name="Flint H.J."/>
        </authorList>
    </citation>
    <scope>NUCLEOTIDE SEQUENCE</scope>
    <source>
        <strain evidence="3">NBRC 107715</strain>
    </source>
</reference>
<dbReference type="EMBL" id="BJZU01000018">
    <property type="protein sequence ID" value="GEP03227.1"/>
    <property type="molecule type" value="Genomic_DNA"/>
</dbReference>
<dbReference type="RefSeq" id="WP_147024952.1">
    <property type="nucleotide sequence ID" value="NZ_BJZU01000018.1"/>
</dbReference>
<evidence type="ECO:0000313" key="2">
    <source>
        <dbReference type="EMBL" id="GEP03227.1"/>
    </source>
</evidence>
<evidence type="ECO:0000313" key="5">
    <source>
        <dbReference type="Proteomes" id="UP001156856"/>
    </source>
</evidence>
<organism evidence="2 4">
    <name type="scientific">Methylobacterium oxalidis</name>
    <dbReference type="NCBI Taxonomy" id="944322"/>
    <lineage>
        <taxon>Bacteria</taxon>
        <taxon>Pseudomonadati</taxon>
        <taxon>Pseudomonadota</taxon>
        <taxon>Alphaproteobacteria</taxon>
        <taxon>Hyphomicrobiales</taxon>
        <taxon>Methylobacteriaceae</taxon>
        <taxon>Methylobacterium</taxon>
    </lineage>
</organism>
<feature type="region of interest" description="Disordered" evidence="1">
    <location>
        <begin position="1"/>
        <end position="104"/>
    </location>
</feature>
<feature type="compositionally biased region" description="Polar residues" evidence="1">
    <location>
        <begin position="71"/>
        <end position="83"/>
    </location>
</feature>
<gene>
    <name evidence="3" type="ORF">GCM10007888_58710</name>
    <name evidence="2" type="ORF">MOX02_12650</name>
</gene>
<evidence type="ECO:0000256" key="1">
    <source>
        <dbReference type="SAM" id="MobiDB-lite"/>
    </source>
</evidence>
<accession>A0A512IZU5</accession>
<protein>
    <submittedName>
        <fullName evidence="2">Uncharacterized protein</fullName>
    </submittedName>
</protein>
<name>A0A512IZU5_9HYPH</name>